<dbReference type="InterPro" id="IPR050109">
    <property type="entry name" value="HTH-type_TetR-like_transc_reg"/>
</dbReference>
<evidence type="ECO:0000256" key="1">
    <source>
        <dbReference type="ARBA" id="ARBA00023125"/>
    </source>
</evidence>
<protein>
    <submittedName>
        <fullName evidence="4">TetR family transcriptional regulator</fullName>
    </submittedName>
</protein>
<gene>
    <name evidence="4" type="ORF">PSU4_35630</name>
</gene>
<accession>A0A511DIH6</accession>
<dbReference type="PANTHER" id="PTHR30055:SF226">
    <property type="entry name" value="HTH-TYPE TRANSCRIPTIONAL REGULATOR PKSA"/>
    <property type="match status" value="1"/>
</dbReference>
<dbReference type="Proteomes" id="UP000321685">
    <property type="component" value="Unassembled WGS sequence"/>
</dbReference>
<dbReference type="InterPro" id="IPR001647">
    <property type="entry name" value="HTH_TetR"/>
</dbReference>
<evidence type="ECO:0000313" key="4">
    <source>
        <dbReference type="EMBL" id="GEL24609.1"/>
    </source>
</evidence>
<dbReference type="Gene3D" id="1.10.357.10">
    <property type="entry name" value="Tetracycline Repressor, domain 2"/>
    <property type="match status" value="1"/>
</dbReference>
<sequence>MSTPYELTGRRNQKARTRTALVDAARELLSHGTTPTVEDAAGAAAVSRTTAYRYFPNQRALVSAAYPEVDQASLLPADPPADPEQRLALLLHATNRIVRDWETQLRAALRLSLEPEADPTEPVMRRGRVIGWLTDALEPLAATHPGIDRDRLAVAIRAATGIEAFVWLVDVAGCSPDDALATMHWNGLAILRTALRDGGP</sequence>
<evidence type="ECO:0000259" key="3">
    <source>
        <dbReference type="PROSITE" id="PS50977"/>
    </source>
</evidence>
<keyword evidence="5" id="KW-1185">Reference proteome</keyword>
<dbReference type="GO" id="GO:0000976">
    <property type="term" value="F:transcription cis-regulatory region binding"/>
    <property type="evidence" value="ECO:0007669"/>
    <property type="project" value="TreeGrafter"/>
</dbReference>
<feature type="domain" description="HTH tetR-type" evidence="3">
    <location>
        <begin position="15"/>
        <end position="73"/>
    </location>
</feature>
<dbReference type="AlphaFoldDB" id="A0A511DIH6"/>
<proteinExistence type="predicted"/>
<evidence type="ECO:0000313" key="5">
    <source>
        <dbReference type="Proteomes" id="UP000321685"/>
    </source>
</evidence>
<dbReference type="SUPFAM" id="SSF46689">
    <property type="entry name" value="Homeodomain-like"/>
    <property type="match status" value="1"/>
</dbReference>
<feature type="DNA-binding region" description="H-T-H motif" evidence="2">
    <location>
        <begin position="36"/>
        <end position="55"/>
    </location>
</feature>
<name>A0A511DIH6_9PSEU</name>
<dbReference type="GO" id="GO:0003700">
    <property type="term" value="F:DNA-binding transcription factor activity"/>
    <property type="evidence" value="ECO:0007669"/>
    <property type="project" value="TreeGrafter"/>
</dbReference>
<dbReference type="InterPro" id="IPR009057">
    <property type="entry name" value="Homeodomain-like_sf"/>
</dbReference>
<dbReference type="EMBL" id="BJVJ01000037">
    <property type="protein sequence ID" value="GEL24609.1"/>
    <property type="molecule type" value="Genomic_DNA"/>
</dbReference>
<comment type="caution">
    <text evidence="4">The sequence shown here is derived from an EMBL/GenBank/DDBJ whole genome shotgun (WGS) entry which is preliminary data.</text>
</comment>
<organism evidence="4 5">
    <name type="scientific">Pseudonocardia sulfidoxydans NBRC 16205</name>
    <dbReference type="NCBI Taxonomy" id="1223511"/>
    <lineage>
        <taxon>Bacteria</taxon>
        <taxon>Bacillati</taxon>
        <taxon>Actinomycetota</taxon>
        <taxon>Actinomycetes</taxon>
        <taxon>Pseudonocardiales</taxon>
        <taxon>Pseudonocardiaceae</taxon>
        <taxon>Pseudonocardia</taxon>
    </lineage>
</organism>
<dbReference type="Pfam" id="PF00440">
    <property type="entry name" value="TetR_N"/>
    <property type="match status" value="1"/>
</dbReference>
<dbReference type="RefSeq" id="WP_147109698.1">
    <property type="nucleotide sequence ID" value="NZ_BJVJ01000037.1"/>
</dbReference>
<dbReference type="PANTHER" id="PTHR30055">
    <property type="entry name" value="HTH-TYPE TRANSCRIPTIONAL REGULATOR RUTR"/>
    <property type="match status" value="1"/>
</dbReference>
<dbReference type="PROSITE" id="PS50977">
    <property type="entry name" value="HTH_TETR_2"/>
    <property type="match status" value="1"/>
</dbReference>
<evidence type="ECO:0000256" key="2">
    <source>
        <dbReference type="PROSITE-ProRule" id="PRU00335"/>
    </source>
</evidence>
<dbReference type="OrthoDB" id="3217159at2"/>
<reference evidence="4 5" key="1">
    <citation type="submission" date="2019-07" db="EMBL/GenBank/DDBJ databases">
        <title>Whole genome shotgun sequence of Pseudonocardia sulfidoxydans NBRC 16205.</title>
        <authorList>
            <person name="Hosoyama A."/>
            <person name="Uohara A."/>
            <person name="Ohji S."/>
            <person name="Ichikawa N."/>
        </authorList>
    </citation>
    <scope>NUCLEOTIDE SEQUENCE [LARGE SCALE GENOMIC DNA]</scope>
    <source>
        <strain evidence="4 5">NBRC 16205</strain>
    </source>
</reference>
<keyword evidence="1 2" id="KW-0238">DNA-binding</keyword>